<reference evidence="2" key="1">
    <citation type="journal article" date="2007" name="PLoS Biol.">
        <title>Rate of evolution in brain-expressed genes in humans and other primates.</title>
        <authorList>
            <person name="Wang H.-Y."/>
            <person name="Chien H.-C."/>
            <person name="Osada N."/>
            <person name="Hashimoto K."/>
            <person name="Sugano S."/>
            <person name="Gojobori T."/>
            <person name="Chou C.-K."/>
            <person name="Tsai S.-F."/>
            <person name="Wu C.-I."/>
            <person name="Shen C.-K.J."/>
        </authorList>
    </citation>
    <scope>NUCLEOTIDE SEQUENCE</scope>
</reference>
<evidence type="ECO:0000313" key="2">
    <source>
        <dbReference type="EMBL" id="BAE90003.1"/>
    </source>
</evidence>
<dbReference type="EMBL" id="AB172941">
    <property type="protein sequence ID" value="BAE90003.1"/>
    <property type="molecule type" value="mRNA"/>
</dbReference>
<sequence>MAWLIPTLSCTSCREPASPTSFVQKLCGIPGTPSGMRPSSITASPMRTCKGRPSGSLSVMRTNLATMNLLVRPDSPSRN</sequence>
<evidence type="ECO:0000256" key="1">
    <source>
        <dbReference type="SAM" id="MobiDB-lite"/>
    </source>
</evidence>
<name>I7GNB6_MACFA</name>
<dbReference type="AlphaFoldDB" id="I7GNB6"/>
<protein>
    <submittedName>
        <fullName evidence="2">Macaca fascicularis brain cDNA clone: QflA-20286, similar to human rabphilin 3A homolog (mouse) (RPH3A), mRNA, RefSeq: NM_014954.2</fullName>
    </submittedName>
</protein>
<organism evidence="2">
    <name type="scientific">Macaca fascicularis</name>
    <name type="common">Crab-eating macaque</name>
    <name type="synonym">Cynomolgus monkey</name>
    <dbReference type="NCBI Taxonomy" id="9541"/>
    <lineage>
        <taxon>Eukaryota</taxon>
        <taxon>Metazoa</taxon>
        <taxon>Chordata</taxon>
        <taxon>Craniata</taxon>
        <taxon>Vertebrata</taxon>
        <taxon>Euteleostomi</taxon>
        <taxon>Mammalia</taxon>
        <taxon>Eutheria</taxon>
        <taxon>Euarchontoglires</taxon>
        <taxon>Primates</taxon>
        <taxon>Haplorrhini</taxon>
        <taxon>Catarrhini</taxon>
        <taxon>Cercopithecidae</taxon>
        <taxon>Cercopithecinae</taxon>
        <taxon>Macaca</taxon>
    </lineage>
</organism>
<proteinExistence type="evidence at transcript level"/>
<accession>I7GNB6</accession>
<feature type="region of interest" description="Disordered" evidence="1">
    <location>
        <begin position="35"/>
        <end position="54"/>
    </location>
</feature>